<dbReference type="GO" id="GO:0070307">
    <property type="term" value="P:lens fiber cell development"/>
    <property type="evidence" value="ECO:0007669"/>
    <property type="project" value="TreeGrafter"/>
</dbReference>
<dbReference type="PROSITE" id="PS51842">
    <property type="entry name" value="IF_ROD_2"/>
    <property type="match status" value="1"/>
</dbReference>
<dbReference type="SMART" id="SM01391">
    <property type="entry name" value="Filament"/>
    <property type="match status" value="1"/>
</dbReference>
<organism evidence="18 19">
    <name type="scientific">Astatotilapia calliptera</name>
    <name type="common">Eastern happy</name>
    <name type="synonym">Chromis callipterus</name>
    <dbReference type="NCBI Taxonomy" id="8154"/>
    <lineage>
        <taxon>Eukaryota</taxon>
        <taxon>Metazoa</taxon>
        <taxon>Chordata</taxon>
        <taxon>Craniata</taxon>
        <taxon>Vertebrata</taxon>
        <taxon>Euteleostomi</taxon>
        <taxon>Actinopterygii</taxon>
        <taxon>Neopterygii</taxon>
        <taxon>Teleostei</taxon>
        <taxon>Neoteleostei</taxon>
        <taxon>Acanthomorphata</taxon>
        <taxon>Ovalentaria</taxon>
        <taxon>Cichlomorphae</taxon>
        <taxon>Cichliformes</taxon>
        <taxon>Cichlidae</taxon>
        <taxon>African cichlids</taxon>
        <taxon>Pseudocrenilabrinae</taxon>
        <taxon>Haplochromini</taxon>
        <taxon>Astatotilapia</taxon>
    </lineage>
</organism>
<dbReference type="Gene3D" id="1.20.5.170">
    <property type="match status" value="1"/>
</dbReference>
<evidence type="ECO:0000313" key="19">
    <source>
        <dbReference type="Proteomes" id="UP000265100"/>
    </source>
</evidence>
<dbReference type="Pfam" id="PF00038">
    <property type="entry name" value="Filament"/>
    <property type="match status" value="1"/>
</dbReference>
<feature type="compositionally biased region" description="Basic and acidic residues" evidence="16">
    <location>
        <begin position="417"/>
        <end position="438"/>
    </location>
</feature>
<feature type="compositionally biased region" description="Basic and acidic residues" evidence="16">
    <location>
        <begin position="391"/>
        <end position="410"/>
    </location>
</feature>
<evidence type="ECO:0000259" key="17">
    <source>
        <dbReference type="PROSITE" id="PS51842"/>
    </source>
</evidence>
<sequence>MFKTSYRHEVHKEKYERSDIFEDDAEESAGISAIQGWESLQELNSRFARYINRARVLEQRNAVFRKQLETLQQMEEASGLEEAFTEQIEVNRQRIRELFSDHAKLQRELKDACRMLDEYTNKYRNECDYQEQLRGTLEQLNKEADSALLRNLEYQIQSQFLQDDISSTRDRHKKNLAEIQTYVNILKQINQTLPLVPNVSVGISERHTAFVCMSSLICAPCVKEQEKLLAQKKVPVLQSQLEEYKSALCQLQAQKQRLQTESTMLEQAIKNTQESYDDEIQMYNEKIESLRKEIEETERSLEKYTNECRHLAMYQTSLENELERYKRIIENEDNRLNSAIIGTPITLLTPNYRYTPRSTASSRGRDITQAIQEITSIKPRQKIMVKKGLKKKDLTPKDVMDSGQEEENRASGEGPNEETKGVKSEEVQEEGVKREEQRPAFGGVSPQDVPDGAQISKAFDTLCNIVRERMRKYKKPEPIADFYTKGRYVLVTGDGSYLDPCFYTSTPSAGHIFVTIRDGMMAPYEPYGRDTPSPPPPQPMIDPRPLSPTVPTSGGEGKEDKKGGIQKDNGEKGKNNNREPQPHSKEPRPVSPPSGPSSGPKDPTPGAKHPKKTRDDNGPSGPTPKPAPRGASTSSSSSSSTSTSTSSTSFTPDAMTYEKVEVVESVEKFSNGRKMKGYEETSVVVETMIEKSSKKKH</sequence>
<evidence type="ECO:0000256" key="1">
    <source>
        <dbReference type="ARBA" id="ARBA00004245"/>
    </source>
</evidence>
<evidence type="ECO:0000256" key="6">
    <source>
        <dbReference type="ARBA" id="ARBA00022490"/>
    </source>
</evidence>
<evidence type="ECO:0000256" key="11">
    <source>
        <dbReference type="ARBA" id="ARBA00023054"/>
    </source>
</evidence>
<dbReference type="InterPro" id="IPR039008">
    <property type="entry name" value="IF_rod_dom"/>
</dbReference>
<accession>A0A3P8PY37</accession>
<keyword evidence="11 15" id="KW-0175">Coiled coil</keyword>
<keyword evidence="5" id="KW-1003">Cell membrane</keyword>
<evidence type="ECO:0000256" key="14">
    <source>
        <dbReference type="ARBA" id="ARBA00031415"/>
    </source>
</evidence>
<evidence type="ECO:0000256" key="2">
    <source>
        <dbReference type="ARBA" id="ARBA00004413"/>
    </source>
</evidence>
<gene>
    <name evidence="18" type="primary">BFSP1</name>
</gene>
<evidence type="ECO:0000256" key="13">
    <source>
        <dbReference type="ARBA" id="ARBA00023212"/>
    </source>
</evidence>
<evidence type="ECO:0000256" key="3">
    <source>
        <dbReference type="ARBA" id="ARBA00004544"/>
    </source>
</evidence>
<reference evidence="19" key="2">
    <citation type="submission" date="2023-03" db="EMBL/GenBank/DDBJ databases">
        <authorList>
            <consortium name="Wellcome Sanger Institute Data Sharing"/>
        </authorList>
    </citation>
    <scope>NUCLEOTIDE SEQUENCE [LARGE SCALE GENOMIC DNA]</scope>
</reference>
<name>A0A3P8PY37_ASTCA</name>
<feature type="domain" description="IF rod" evidence="17">
    <location>
        <begin position="36"/>
        <end position="336"/>
    </location>
</feature>
<evidence type="ECO:0000256" key="15">
    <source>
        <dbReference type="SAM" id="Coils"/>
    </source>
</evidence>
<evidence type="ECO:0000256" key="8">
    <source>
        <dbReference type="ARBA" id="ARBA00022613"/>
    </source>
</evidence>
<feature type="region of interest" description="Disordered" evidence="16">
    <location>
        <begin position="524"/>
        <end position="657"/>
    </location>
</feature>
<feature type="compositionally biased region" description="Low complexity" evidence="16">
    <location>
        <begin position="632"/>
        <end position="649"/>
    </location>
</feature>
<comment type="subcellular location">
    <subcellularLocation>
        <location evidence="2">Cell membrane</location>
        <topology evidence="2">Peripheral membrane protein</topology>
        <orientation evidence="2">Cytoplasmic side</orientation>
    </subcellularLocation>
    <subcellularLocation>
        <location evidence="3">Cytoplasm</location>
        <location evidence="3">Cell cortex</location>
    </subcellularLocation>
    <subcellularLocation>
        <location evidence="1">Cytoplasm</location>
        <location evidence="1">Cytoskeleton</location>
    </subcellularLocation>
</comment>
<dbReference type="Proteomes" id="UP000265100">
    <property type="component" value="Chromosome 13"/>
</dbReference>
<evidence type="ECO:0000256" key="16">
    <source>
        <dbReference type="SAM" id="MobiDB-lite"/>
    </source>
</evidence>
<feature type="coiled-coil region" evidence="15">
    <location>
        <begin position="237"/>
        <end position="335"/>
    </location>
</feature>
<evidence type="ECO:0000256" key="12">
    <source>
        <dbReference type="ARBA" id="ARBA00023136"/>
    </source>
</evidence>
<feature type="coiled-coil region" evidence="15">
    <location>
        <begin position="102"/>
        <end position="157"/>
    </location>
</feature>
<feature type="compositionally biased region" description="Low complexity" evidence="16">
    <location>
        <begin position="596"/>
        <end position="606"/>
    </location>
</feature>
<dbReference type="GeneTree" id="ENSGT00390000016976"/>
<dbReference type="OMA" id="IQTTPRV"/>
<dbReference type="Ensembl" id="ENSACLT00000022463.2">
    <property type="protein sequence ID" value="ENSACLP00000021952.2"/>
    <property type="gene ID" value="ENSACLG00000014928.2"/>
</dbReference>
<feature type="coiled-coil region" evidence="15">
    <location>
        <begin position="40"/>
        <end position="74"/>
    </location>
</feature>
<evidence type="ECO:0000313" key="18">
    <source>
        <dbReference type="Ensembl" id="ENSACLP00000021952.2"/>
    </source>
</evidence>
<keyword evidence="12" id="KW-0472">Membrane</keyword>
<dbReference type="GO" id="GO:0005938">
    <property type="term" value="C:cell cortex"/>
    <property type="evidence" value="ECO:0007669"/>
    <property type="project" value="UniProtKB-SubCell"/>
</dbReference>
<dbReference type="AlphaFoldDB" id="A0A3P8PY37"/>
<evidence type="ECO:0000256" key="5">
    <source>
        <dbReference type="ARBA" id="ARBA00022475"/>
    </source>
</evidence>
<evidence type="ECO:0000256" key="7">
    <source>
        <dbReference type="ARBA" id="ARBA00022553"/>
    </source>
</evidence>
<dbReference type="Gene3D" id="1.20.5.1160">
    <property type="entry name" value="Vasodilator-stimulated phosphoprotein"/>
    <property type="match status" value="1"/>
</dbReference>
<evidence type="ECO:0000256" key="9">
    <source>
        <dbReference type="ARBA" id="ARBA00022737"/>
    </source>
</evidence>
<keyword evidence="8" id="KW-0273">Eye lens protein</keyword>
<dbReference type="OrthoDB" id="9942423at2759"/>
<dbReference type="GO" id="GO:0005212">
    <property type="term" value="F:structural constituent of eye lens"/>
    <property type="evidence" value="ECO:0007669"/>
    <property type="project" value="UniProtKB-KW"/>
</dbReference>
<dbReference type="SUPFAM" id="SSF64593">
    <property type="entry name" value="Intermediate filament protein, coiled coil region"/>
    <property type="match status" value="2"/>
</dbReference>
<keyword evidence="6" id="KW-0963">Cytoplasm</keyword>
<keyword evidence="9" id="KW-0677">Repeat</keyword>
<reference evidence="18" key="3">
    <citation type="submission" date="2025-08" db="UniProtKB">
        <authorList>
            <consortium name="Ensembl"/>
        </authorList>
    </citation>
    <scope>IDENTIFICATION</scope>
</reference>
<keyword evidence="19" id="KW-1185">Reference proteome</keyword>
<proteinExistence type="predicted"/>
<reference evidence="18" key="4">
    <citation type="submission" date="2025-09" db="UniProtKB">
        <authorList>
            <consortium name="Ensembl"/>
        </authorList>
    </citation>
    <scope>IDENTIFICATION</scope>
</reference>
<reference evidence="18 19" key="1">
    <citation type="submission" date="2018-05" db="EMBL/GenBank/DDBJ databases">
        <authorList>
            <person name="Datahose"/>
        </authorList>
    </citation>
    <scope>NUCLEOTIDE SEQUENCE</scope>
</reference>
<protein>
    <recommendedName>
        <fullName evidence="4">Filensin</fullName>
    </recommendedName>
    <alternativeName>
        <fullName evidence="14">Beaded filament structural protein 1</fullName>
    </alternativeName>
</protein>
<keyword evidence="13" id="KW-0206">Cytoskeleton</keyword>
<dbReference type="PANTHER" id="PTHR14069:SF0">
    <property type="entry name" value="FILENSIN"/>
    <property type="match status" value="1"/>
</dbReference>
<feature type="compositionally biased region" description="Pro residues" evidence="16">
    <location>
        <begin position="532"/>
        <end position="548"/>
    </location>
</feature>
<dbReference type="GO" id="GO:0005882">
    <property type="term" value="C:intermediate filament"/>
    <property type="evidence" value="ECO:0007669"/>
    <property type="project" value="UniProtKB-KW"/>
</dbReference>
<feature type="region of interest" description="Disordered" evidence="16">
    <location>
        <begin position="385"/>
        <end position="452"/>
    </location>
</feature>
<dbReference type="STRING" id="8154.ENSACLP00000021952"/>
<dbReference type="InterPro" id="IPR042358">
    <property type="entry name" value="BFSP1"/>
</dbReference>
<dbReference type="Bgee" id="ENSACLG00000014928">
    <property type="expression patterns" value="Expressed in camera-type eye"/>
</dbReference>
<dbReference type="GO" id="GO:0005886">
    <property type="term" value="C:plasma membrane"/>
    <property type="evidence" value="ECO:0007669"/>
    <property type="project" value="UniProtKB-SubCell"/>
</dbReference>
<feature type="compositionally biased region" description="Basic and acidic residues" evidence="16">
    <location>
        <begin position="556"/>
        <end position="588"/>
    </location>
</feature>
<evidence type="ECO:0000256" key="10">
    <source>
        <dbReference type="ARBA" id="ARBA00022754"/>
    </source>
</evidence>
<evidence type="ECO:0000256" key="4">
    <source>
        <dbReference type="ARBA" id="ARBA00019025"/>
    </source>
</evidence>
<dbReference type="PANTHER" id="PTHR14069">
    <property type="entry name" value="FILENSIN"/>
    <property type="match status" value="1"/>
</dbReference>
<keyword evidence="7" id="KW-0597">Phosphoprotein</keyword>
<keyword evidence="10" id="KW-0403">Intermediate filament</keyword>